<feature type="compositionally biased region" description="Basic and acidic residues" evidence="1">
    <location>
        <begin position="249"/>
        <end position="264"/>
    </location>
</feature>
<dbReference type="EMBL" id="CAEX01007621">
    <property type="protein sequence ID" value="CCD21384.1"/>
    <property type="molecule type" value="Genomic_DNA"/>
</dbReference>
<evidence type="ECO:0000256" key="2">
    <source>
        <dbReference type="SAM" id="SignalP"/>
    </source>
</evidence>
<protein>
    <submittedName>
        <fullName evidence="3">Uncharacterized protein</fullName>
    </submittedName>
</protein>
<accession>F9WUY4</accession>
<name>F9WUY4_TRYVY</name>
<proteinExistence type="predicted"/>
<evidence type="ECO:0000313" key="4">
    <source>
        <dbReference type="Proteomes" id="UP000009027"/>
    </source>
</evidence>
<dbReference type="VEuPathDB" id="TriTrypDB:TvY486_0042890"/>
<feature type="region of interest" description="Disordered" evidence="1">
    <location>
        <begin position="249"/>
        <end position="322"/>
    </location>
</feature>
<evidence type="ECO:0000313" key="3">
    <source>
        <dbReference type="EMBL" id="CCD21384.1"/>
    </source>
</evidence>
<feature type="chain" id="PRO_5003395373" evidence="2">
    <location>
        <begin position="21"/>
        <end position="380"/>
    </location>
</feature>
<keyword evidence="2" id="KW-0732">Signal</keyword>
<keyword evidence="4" id="KW-1185">Reference proteome</keyword>
<feature type="signal peptide" evidence="2">
    <location>
        <begin position="1"/>
        <end position="20"/>
    </location>
</feature>
<reference evidence="3 4" key="1">
    <citation type="journal article" date="2012" name="Proc. Natl. Acad. Sci. U.S.A.">
        <title>Antigenic diversity is generated by distinct evolutionary mechanisms in African trypanosome species.</title>
        <authorList>
            <person name="Jackson A.P."/>
            <person name="Berry A."/>
            <person name="Aslett M."/>
            <person name="Allison H.C."/>
            <person name="Burton P."/>
            <person name="Vavrova-Anderson J."/>
            <person name="Brown R."/>
            <person name="Browne H."/>
            <person name="Corton N."/>
            <person name="Hauser H."/>
            <person name="Gamble J."/>
            <person name="Gilderthorp R."/>
            <person name="Marcello L."/>
            <person name="McQuillan J."/>
            <person name="Otto T.D."/>
            <person name="Quail M.A."/>
            <person name="Sanders M.J."/>
            <person name="van Tonder A."/>
            <person name="Ginger M.L."/>
            <person name="Field M.C."/>
            <person name="Barry J.D."/>
            <person name="Hertz-Fowler C."/>
            <person name="Berriman M."/>
        </authorList>
    </citation>
    <scope>NUCLEOTIDE SEQUENCE</scope>
    <source>
        <strain evidence="3 4">Y486</strain>
    </source>
</reference>
<feature type="compositionally biased region" description="Basic and acidic residues" evidence="1">
    <location>
        <begin position="298"/>
        <end position="315"/>
    </location>
</feature>
<organism evidence="3 4">
    <name type="scientific">Trypanosoma vivax (strain Y486)</name>
    <dbReference type="NCBI Taxonomy" id="1055687"/>
    <lineage>
        <taxon>Eukaryota</taxon>
        <taxon>Discoba</taxon>
        <taxon>Euglenozoa</taxon>
        <taxon>Kinetoplastea</taxon>
        <taxon>Metakinetoplastina</taxon>
        <taxon>Trypanosomatida</taxon>
        <taxon>Trypanosomatidae</taxon>
        <taxon>Trypanosoma</taxon>
        <taxon>Duttonella</taxon>
    </lineage>
</organism>
<dbReference type="Proteomes" id="UP000009027">
    <property type="component" value="Unassembled WGS sequence"/>
</dbReference>
<evidence type="ECO:0000256" key="1">
    <source>
        <dbReference type="SAM" id="MobiDB-lite"/>
    </source>
</evidence>
<feature type="compositionally biased region" description="Polar residues" evidence="1">
    <location>
        <begin position="282"/>
        <end position="292"/>
    </location>
</feature>
<gene>
    <name evidence="3" type="ORF">TvY486_0042890</name>
</gene>
<dbReference type="AlphaFoldDB" id="F9WUY4"/>
<sequence length="380" mass="40496">MKVLAALLFTLSAFVSTTKAGDPLVYSKDVGEICEFYGLLAQLKNEEGLKSIHSERCDSCCVSEITTAAAALVDSFQKMQSTWRLCDGDDGPSGCCLAGERRGRTPRVGQNKNEWENCFLVASGSIGGGATAEEAINKLVKNFFLTNGGWKTKWRNGVDLQFGRGSTRCRFTESDGWRDQVEYIGDLFSVEVDNIYKKTARVTLVQSYGTSGSLHRLLCMLARLQRGSNVDVHECEGICKAEAPKLEIEKGSDSDADQAGKEETQAGNESAVRGSGGHGPTSPESVQTQGEQATDGAAEEKVHSPEAEGTRRPAGEAKTLANDSVSGVASVIGKYRSKGKGNSTVSADGLRGMCPSTALVALFAAVFGVMAEPLHTQRDG</sequence>